<dbReference type="Pfam" id="PF00206">
    <property type="entry name" value="Lyase_1"/>
    <property type="match status" value="1"/>
</dbReference>
<dbReference type="PANTHER" id="PTHR43172:SF1">
    <property type="entry name" value="ADENYLOSUCCINATE LYASE"/>
    <property type="match status" value="1"/>
</dbReference>
<dbReference type="InterPro" id="IPR008948">
    <property type="entry name" value="L-Aspartase-like"/>
</dbReference>
<dbReference type="SMART" id="SM00998">
    <property type="entry name" value="ADSL_C"/>
    <property type="match status" value="1"/>
</dbReference>
<dbReference type="Proteomes" id="UP000276029">
    <property type="component" value="Unassembled WGS sequence"/>
</dbReference>
<evidence type="ECO:0000256" key="9">
    <source>
        <dbReference type="ARBA" id="ARBA00030717"/>
    </source>
</evidence>
<dbReference type="Gene3D" id="1.10.275.10">
    <property type="entry name" value="Fumarase/aspartase (N-terminal domain)"/>
    <property type="match status" value="1"/>
</dbReference>
<dbReference type="CDD" id="cd01360">
    <property type="entry name" value="Adenylsuccinate_lyase_1"/>
    <property type="match status" value="1"/>
</dbReference>
<dbReference type="AlphaFoldDB" id="A0AAD1D4V4"/>
<dbReference type="InterPro" id="IPR019468">
    <property type="entry name" value="AdenyloSucc_lyase_C"/>
</dbReference>
<dbReference type="EMBL" id="RBWX01000007">
    <property type="protein sequence ID" value="RKS90524.1"/>
    <property type="molecule type" value="Genomic_DNA"/>
</dbReference>
<gene>
    <name evidence="15" type="ORF">DFR51_0053</name>
    <name evidence="14" type="ORF">SmB9_10950</name>
</gene>
<keyword evidence="17" id="KW-1185">Reference proteome</keyword>
<evidence type="ECO:0000256" key="12">
    <source>
        <dbReference type="RuleBase" id="RU361172"/>
    </source>
</evidence>
<dbReference type="InterPro" id="IPR004769">
    <property type="entry name" value="Pur_lyase"/>
</dbReference>
<dbReference type="GO" id="GO:0005829">
    <property type="term" value="C:cytosol"/>
    <property type="evidence" value="ECO:0007669"/>
    <property type="project" value="TreeGrafter"/>
</dbReference>
<evidence type="ECO:0000256" key="8">
    <source>
        <dbReference type="ARBA" id="ARBA00024477"/>
    </source>
</evidence>
<keyword evidence="6 12" id="KW-0658">Purine biosynthesis</keyword>
<dbReference type="PRINTS" id="PR00149">
    <property type="entry name" value="FUMRATELYASE"/>
</dbReference>
<dbReference type="PROSITE" id="PS00163">
    <property type="entry name" value="FUMARATE_LYASES"/>
    <property type="match status" value="1"/>
</dbReference>
<evidence type="ECO:0000313" key="16">
    <source>
        <dbReference type="Proteomes" id="UP000275727"/>
    </source>
</evidence>
<feature type="domain" description="Adenylosuccinate lyase C-terminal" evidence="13">
    <location>
        <begin position="349"/>
        <end position="431"/>
    </location>
</feature>
<evidence type="ECO:0000256" key="5">
    <source>
        <dbReference type="ARBA" id="ARBA00017058"/>
    </source>
</evidence>
<comment type="pathway">
    <text evidence="2 12">Purine metabolism; AMP biosynthesis via de novo pathway; AMP from IMP: step 2/2.</text>
</comment>
<dbReference type="KEGG" id="smic:SmB9_10950"/>
<reference evidence="14 16" key="1">
    <citation type="submission" date="2018-06" db="EMBL/GenBank/DDBJ databases">
        <title>Complete Genome Sequence of the Microcystin-Degrading Bacterium Sphingosinicella microcystinivorans Strain B-9.</title>
        <authorList>
            <person name="Jin H."/>
            <person name="Nishizawa T."/>
            <person name="Guo Y."/>
            <person name="Nishizawa A."/>
            <person name="Park H."/>
            <person name="Kato H."/>
            <person name="Tsuji K."/>
            <person name="Harada K."/>
        </authorList>
    </citation>
    <scope>NUCLEOTIDE SEQUENCE [LARGE SCALE GENOMIC DNA]</scope>
    <source>
        <strain evidence="14 16">B9</strain>
    </source>
</reference>
<dbReference type="InterPro" id="IPR022761">
    <property type="entry name" value="Fumarate_lyase_N"/>
</dbReference>
<comment type="pathway">
    <text evidence="1 12">Purine metabolism; IMP biosynthesis via de novo pathway; 5-amino-1-(5-phospho-D-ribosyl)imidazole-4-carboxamide from 5-amino-1-(5-phospho-D-ribosyl)imidazole-4-carboxylate: step 2/2.</text>
</comment>
<dbReference type="SUPFAM" id="SSF48557">
    <property type="entry name" value="L-aspartase-like"/>
    <property type="match status" value="1"/>
</dbReference>
<dbReference type="GO" id="GO:0004018">
    <property type="term" value="F:N6-(1,2-dicarboxyethyl)AMP AMP-lyase (fumarate-forming) activity"/>
    <property type="evidence" value="ECO:0007669"/>
    <property type="project" value="UniProtKB-UniRule"/>
</dbReference>
<evidence type="ECO:0000259" key="13">
    <source>
        <dbReference type="SMART" id="SM00998"/>
    </source>
</evidence>
<dbReference type="InterPro" id="IPR000362">
    <property type="entry name" value="Fumarate_lyase_fam"/>
</dbReference>
<dbReference type="RefSeq" id="WP_121047065.1">
    <property type="nucleotide sequence ID" value="NZ_AP018711.1"/>
</dbReference>
<dbReference type="FunFam" id="1.10.40.30:FF:000007">
    <property type="entry name" value="Adenylosuccinate lyase"/>
    <property type="match status" value="1"/>
</dbReference>
<dbReference type="EC" id="4.3.2.2" evidence="4 11"/>
<evidence type="ECO:0000256" key="4">
    <source>
        <dbReference type="ARBA" id="ARBA00012339"/>
    </source>
</evidence>
<dbReference type="PANTHER" id="PTHR43172">
    <property type="entry name" value="ADENYLOSUCCINATE LYASE"/>
    <property type="match status" value="1"/>
</dbReference>
<dbReference type="Gene3D" id="1.10.40.30">
    <property type="entry name" value="Fumarase/aspartase (C-terminal domain)"/>
    <property type="match status" value="1"/>
</dbReference>
<evidence type="ECO:0000256" key="2">
    <source>
        <dbReference type="ARBA" id="ARBA00004734"/>
    </source>
</evidence>
<protein>
    <recommendedName>
        <fullName evidence="5 11">Adenylosuccinate lyase</fullName>
        <shortName evidence="12">ASL</shortName>
        <ecNumber evidence="4 11">4.3.2.2</ecNumber>
    </recommendedName>
    <alternativeName>
        <fullName evidence="9 12">Adenylosuccinase</fullName>
    </alternativeName>
</protein>
<organism evidence="14 16">
    <name type="scientific">Sphingosinicella microcystinivorans</name>
    <dbReference type="NCBI Taxonomy" id="335406"/>
    <lineage>
        <taxon>Bacteria</taxon>
        <taxon>Pseudomonadati</taxon>
        <taxon>Pseudomonadota</taxon>
        <taxon>Alphaproteobacteria</taxon>
        <taxon>Sphingomonadales</taxon>
        <taxon>Sphingosinicellaceae</taxon>
        <taxon>Sphingosinicella</taxon>
    </lineage>
</organism>
<dbReference type="InterPro" id="IPR024083">
    <property type="entry name" value="Fumarase/histidase_N"/>
</dbReference>
<evidence type="ECO:0000313" key="15">
    <source>
        <dbReference type="EMBL" id="RKS90524.1"/>
    </source>
</evidence>
<sequence>MIPRYSRPEMTTIWEPETRFQIWFEIEAHAMDALADLGVVPKDAAKAVWERGGFDVARIDEIEREVKHDVIAFLTSLAEHVGEEARFVHQGMTSSDVLDTCFNVQLVRAADLLIADLDALLVAIKRRALEHKMTPTMGRSHGIHAEPTTFGLKLAQAYAEFERCRARMVAAREEVATCAISGAVGTFANIDPRVEEHVAKAMGLTAEPVSTQVIPRDRHAMYFATLGVIASSVERLAVEIRHLQRTEVLEAEEYFSPGQKGSSAMPHKRNPVLTENLTGLARLVRGYSIPAMENVALWHERDISHSSVERMIGPDATVTLDFALVRLTGVIDKLLIYPERMQKNLDKMGGLIHSQRVLLALTQAGVSREDSYRLVQRNAMKVWDSDGQLQLLDLLKADPDVTARLSNAELENLFDLGYHFKHVDTIFRRVFGE</sequence>
<evidence type="ECO:0000256" key="1">
    <source>
        <dbReference type="ARBA" id="ARBA00004706"/>
    </source>
</evidence>
<reference evidence="15 17" key="2">
    <citation type="submission" date="2018-10" db="EMBL/GenBank/DDBJ databases">
        <title>Genomic Encyclopedia of Type Strains, Phase IV (KMG-IV): sequencing the most valuable type-strain genomes for metagenomic binning, comparative biology and taxonomic classification.</title>
        <authorList>
            <person name="Goeker M."/>
        </authorList>
    </citation>
    <scope>NUCLEOTIDE SEQUENCE [LARGE SCALE GENOMIC DNA]</scope>
    <source>
        <strain evidence="15 17">DSM 19791</strain>
    </source>
</reference>
<dbReference type="GO" id="GO:0044208">
    <property type="term" value="P:'de novo' AMP biosynthetic process"/>
    <property type="evidence" value="ECO:0007669"/>
    <property type="project" value="TreeGrafter"/>
</dbReference>
<dbReference type="FunFam" id="1.20.200.10:FF:000008">
    <property type="entry name" value="Adenylosuccinate lyase"/>
    <property type="match status" value="1"/>
</dbReference>
<evidence type="ECO:0000313" key="14">
    <source>
        <dbReference type="EMBL" id="BBE33437.1"/>
    </source>
</evidence>
<dbReference type="GO" id="GO:0070626">
    <property type="term" value="F:(S)-2-(5-amino-1-(5-phospho-D-ribosyl)imidazole-4-carboxamido) succinate lyase (fumarate-forming) activity"/>
    <property type="evidence" value="ECO:0007669"/>
    <property type="project" value="TreeGrafter"/>
</dbReference>
<evidence type="ECO:0000256" key="3">
    <source>
        <dbReference type="ARBA" id="ARBA00008273"/>
    </source>
</evidence>
<name>A0AAD1D4V4_SPHMI</name>
<comment type="catalytic activity">
    <reaction evidence="8">
        <text>(2S)-2-[5-amino-1-(5-phospho-beta-D-ribosyl)imidazole-4-carboxamido]succinate = 5-amino-1-(5-phospho-beta-D-ribosyl)imidazole-4-carboxamide + fumarate</text>
        <dbReference type="Rhea" id="RHEA:23920"/>
        <dbReference type="ChEBI" id="CHEBI:29806"/>
        <dbReference type="ChEBI" id="CHEBI:58443"/>
        <dbReference type="ChEBI" id="CHEBI:58475"/>
        <dbReference type="EC" id="4.3.2.2"/>
    </reaction>
    <physiologicalReaction direction="left-to-right" evidence="8">
        <dbReference type="Rhea" id="RHEA:23921"/>
    </physiologicalReaction>
</comment>
<evidence type="ECO:0000256" key="7">
    <source>
        <dbReference type="ARBA" id="ARBA00023239"/>
    </source>
</evidence>
<dbReference type="NCBIfam" id="TIGR00928">
    <property type="entry name" value="purB"/>
    <property type="match status" value="1"/>
</dbReference>
<keyword evidence="7 12" id="KW-0456">Lyase</keyword>
<dbReference type="InterPro" id="IPR020557">
    <property type="entry name" value="Fumarate_lyase_CS"/>
</dbReference>
<evidence type="ECO:0000256" key="6">
    <source>
        <dbReference type="ARBA" id="ARBA00022755"/>
    </source>
</evidence>
<dbReference type="Gene3D" id="1.20.200.10">
    <property type="entry name" value="Fumarase/aspartase (Central domain)"/>
    <property type="match status" value="1"/>
</dbReference>
<dbReference type="EMBL" id="AP018711">
    <property type="protein sequence ID" value="BBE33437.1"/>
    <property type="molecule type" value="Genomic_DNA"/>
</dbReference>
<dbReference type="Proteomes" id="UP000275727">
    <property type="component" value="Chromosome"/>
</dbReference>
<comment type="catalytic activity">
    <reaction evidence="10">
        <text>N(6)-(1,2-dicarboxyethyl)-AMP = fumarate + AMP</text>
        <dbReference type="Rhea" id="RHEA:16853"/>
        <dbReference type="ChEBI" id="CHEBI:29806"/>
        <dbReference type="ChEBI" id="CHEBI:57567"/>
        <dbReference type="ChEBI" id="CHEBI:456215"/>
        <dbReference type="EC" id="4.3.2.2"/>
    </reaction>
    <physiologicalReaction direction="left-to-right" evidence="10">
        <dbReference type="Rhea" id="RHEA:16854"/>
    </physiologicalReaction>
</comment>
<evidence type="ECO:0000256" key="11">
    <source>
        <dbReference type="NCBIfam" id="TIGR00928"/>
    </source>
</evidence>
<dbReference type="Pfam" id="PF10397">
    <property type="entry name" value="ADSL_C"/>
    <property type="match status" value="1"/>
</dbReference>
<proteinExistence type="inferred from homology"/>
<accession>A0AAD1D4V4</accession>
<evidence type="ECO:0000313" key="17">
    <source>
        <dbReference type="Proteomes" id="UP000276029"/>
    </source>
</evidence>
<comment type="similarity">
    <text evidence="3 12">Belongs to the lyase 1 family. Adenylosuccinate lyase subfamily.</text>
</comment>
<evidence type="ECO:0000256" key="10">
    <source>
        <dbReference type="ARBA" id="ARBA00049115"/>
    </source>
</evidence>